<name>A0A4R2EWZ2_9BACT</name>
<feature type="chain" id="PRO_5020707323" evidence="1">
    <location>
        <begin position="21"/>
        <end position="230"/>
    </location>
</feature>
<evidence type="ECO:0000313" key="3">
    <source>
        <dbReference type="EMBL" id="TCN73226.1"/>
    </source>
</evidence>
<gene>
    <name evidence="3" type="ORF">CLV25_101447</name>
</gene>
<protein>
    <submittedName>
        <fullName evidence="3">Outer membrane protein with beta-barrel domain</fullName>
    </submittedName>
</protein>
<dbReference type="EMBL" id="SLWB01000001">
    <property type="protein sequence ID" value="TCN73226.1"/>
    <property type="molecule type" value="Genomic_DNA"/>
</dbReference>
<dbReference type="InterPro" id="IPR025665">
    <property type="entry name" value="Beta-barrel_OMP_2"/>
</dbReference>
<feature type="domain" description="Outer membrane protein beta-barrel" evidence="2">
    <location>
        <begin position="21"/>
        <end position="209"/>
    </location>
</feature>
<dbReference type="RefSeq" id="WP_131838001.1">
    <property type="nucleotide sequence ID" value="NZ_SLWB01000001.1"/>
</dbReference>
<dbReference type="Pfam" id="PF13568">
    <property type="entry name" value="OMP_b-brl_2"/>
    <property type="match status" value="1"/>
</dbReference>
<feature type="signal peptide" evidence="1">
    <location>
        <begin position="1"/>
        <end position="20"/>
    </location>
</feature>
<dbReference type="AlphaFoldDB" id="A0A4R2EWZ2"/>
<reference evidence="3 4" key="1">
    <citation type="submission" date="2019-03" db="EMBL/GenBank/DDBJ databases">
        <title>Genomic Encyclopedia of Archaeal and Bacterial Type Strains, Phase II (KMG-II): from individual species to whole genera.</title>
        <authorList>
            <person name="Goeker M."/>
        </authorList>
    </citation>
    <scope>NUCLEOTIDE SEQUENCE [LARGE SCALE GENOMIC DNA]</scope>
    <source>
        <strain evidence="3 4">RL-C</strain>
    </source>
</reference>
<evidence type="ECO:0000256" key="1">
    <source>
        <dbReference type="SAM" id="SignalP"/>
    </source>
</evidence>
<dbReference type="OrthoDB" id="978236at2"/>
<organism evidence="3 4">
    <name type="scientific">Acetobacteroides hydrogenigenes</name>
    <dbReference type="NCBI Taxonomy" id="979970"/>
    <lineage>
        <taxon>Bacteria</taxon>
        <taxon>Pseudomonadati</taxon>
        <taxon>Bacteroidota</taxon>
        <taxon>Bacteroidia</taxon>
        <taxon>Bacteroidales</taxon>
        <taxon>Rikenellaceae</taxon>
        <taxon>Acetobacteroides</taxon>
    </lineage>
</organism>
<keyword evidence="4" id="KW-1185">Reference proteome</keyword>
<evidence type="ECO:0000313" key="4">
    <source>
        <dbReference type="Proteomes" id="UP000294830"/>
    </source>
</evidence>
<dbReference type="Proteomes" id="UP000294830">
    <property type="component" value="Unassembled WGS sequence"/>
</dbReference>
<evidence type="ECO:0000259" key="2">
    <source>
        <dbReference type="Pfam" id="PF13568"/>
    </source>
</evidence>
<accession>A0A4R2EWZ2</accession>
<sequence length="230" mass="24961">MKKIAITALFALSFLLPAHAQVRFGVTLDPQVSWFGSDRKKAEGDGSIPGIAFGLNIERYFADRYAVYSGVFIESTGGYLKYNLDPSTTYTLDTKDQKYKITPGESMKYRLQYLTAPIGIKLKTNPIGYNTFYANLGFKTSVLLKSKGFSGSGHNATIGGQSALDGETLDGEINFLNLGYQIGIGTEYSLGGNVALILGVTYNNGLTNTVNDSSLHINLNNVSFKVGVMF</sequence>
<comment type="caution">
    <text evidence="3">The sequence shown here is derived from an EMBL/GenBank/DDBJ whole genome shotgun (WGS) entry which is preliminary data.</text>
</comment>
<keyword evidence="1" id="KW-0732">Signal</keyword>
<proteinExistence type="predicted"/>